<feature type="region of interest" description="Disordered" evidence="2">
    <location>
        <begin position="75"/>
        <end position="169"/>
    </location>
</feature>
<keyword evidence="5" id="KW-1185">Reference proteome</keyword>
<accession>A0ABN3HRH0</accession>
<evidence type="ECO:0000256" key="2">
    <source>
        <dbReference type="SAM" id="MobiDB-lite"/>
    </source>
</evidence>
<dbReference type="Gene3D" id="3.30.370.10">
    <property type="entry name" value="Barstar-like"/>
    <property type="match status" value="1"/>
</dbReference>
<evidence type="ECO:0000256" key="1">
    <source>
        <dbReference type="ARBA" id="ARBA00006845"/>
    </source>
</evidence>
<evidence type="ECO:0000259" key="3">
    <source>
        <dbReference type="Pfam" id="PF01337"/>
    </source>
</evidence>
<dbReference type="EMBL" id="BAAARV010000102">
    <property type="protein sequence ID" value="GAA2386376.1"/>
    <property type="molecule type" value="Genomic_DNA"/>
</dbReference>
<comment type="similarity">
    <text evidence="1">Belongs to the barstar family.</text>
</comment>
<dbReference type="Proteomes" id="UP001501444">
    <property type="component" value="Unassembled WGS sequence"/>
</dbReference>
<comment type="caution">
    <text evidence="4">The sequence shown here is derived from an EMBL/GenBank/DDBJ whole genome shotgun (WGS) entry which is preliminary data.</text>
</comment>
<gene>
    <name evidence="4" type="ORF">GCM10010170_096710</name>
</gene>
<organism evidence="4 5">
    <name type="scientific">Dactylosporangium salmoneum</name>
    <dbReference type="NCBI Taxonomy" id="53361"/>
    <lineage>
        <taxon>Bacteria</taxon>
        <taxon>Bacillati</taxon>
        <taxon>Actinomycetota</taxon>
        <taxon>Actinomycetes</taxon>
        <taxon>Micromonosporales</taxon>
        <taxon>Micromonosporaceae</taxon>
        <taxon>Dactylosporangium</taxon>
    </lineage>
</organism>
<feature type="compositionally biased region" description="Basic and acidic residues" evidence="2">
    <location>
        <begin position="75"/>
        <end position="95"/>
    </location>
</feature>
<evidence type="ECO:0000313" key="4">
    <source>
        <dbReference type="EMBL" id="GAA2386376.1"/>
    </source>
</evidence>
<protein>
    <recommendedName>
        <fullName evidence="3">Barstar (barnase inhibitor) domain-containing protein</fullName>
    </recommendedName>
</protein>
<evidence type="ECO:0000313" key="5">
    <source>
        <dbReference type="Proteomes" id="UP001501444"/>
    </source>
</evidence>
<feature type="domain" description="Barstar (barnase inhibitor)" evidence="3">
    <location>
        <begin position="2"/>
        <end position="82"/>
    </location>
</feature>
<dbReference type="SUPFAM" id="SSF52038">
    <property type="entry name" value="Barstar-related"/>
    <property type="match status" value="1"/>
</dbReference>
<name>A0ABN3HRH0_9ACTN</name>
<dbReference type="RefSeq" id="WP_344619481.1">
    <property type="nucleotide sequence ID" value="NZ_BAAARV010000102.1"/>
</dbReference>
<dbReference type="InterPro" id="IPR000468">
    <property type="entry name" value="Barstar"/>
</dbReference>
<proteinExistence type="inferred from homology"/>
<sequence>MHLEIDGLNIHSAADAHKVLAEAFDFGPYYGHNLDALFLSTEVARPTEVIWHHAGASRAAIGEEAFNGLIRVLRRAEDEDRTKNPPKPIHADPARLTEQAGPPNHRHPAKNNHQIARADADPLRASEASPKSPERAAPLRTSASQEGWRGFGWSEAPPLGSGQQQRICC</sequence>
<dbReference type="Pfam" id="PF01337">
    <property type="entry name" value="Barstar"/>
    <property type="match status" value="1"/>
</dbReference>
<dbReference type="InterPro" id="IPR035905">
    <property type="entry name" value="Barstar-like_sf"/>
</dbReference>
<reference evidence="4 5" key="1">
    <citation type="journal article" date="2019" name="Int. J. Syst. Evol. Microbiol.">
        <title>The Global Catalogue of Microorganisms (GCM) 10K type strain sequencing project: providing services to taxonomists for standard genome sequencing and annotation.</title>
        <authorList>
            <consortium name="The Broad Institute Genomics Platform"/>
            <consortium name="The Broad Institute Genome Sequencing Center for Infectious Disease"/>
            <person name="Wu L."/>
            <person name="Ma J."/>
        </authorList>
    </citation>
    <scope>NUCLEOTIDE SEQUENCE [LARGE SCALE GENOMIC DNA]</scope>
    <source>
        <strain evidence="4 5">JCM 3272</strain>
    </source>
</reference>